<dbReference type="InterPro" id="IPR036179">
    <property type="entry name" value="Ig-like_dom_sf"/>
</dbReference>
<evidence type="ECO:0000256" key="5">
    <source>
        <dbReference type="ARBA" id="ARBA00023136"/>
    </source>
</evidence>
<keyword evidence="3" id="KW-0732">Signal</keyword>
<evidence type="ECO:0000256" key="2">
    <source>
        <dbReference type="ARBA" id="ARBA00022475"/>
    </source>
</evidence>
<dbReference type="SUPFAM" id="SSF48726">
    <property type="entry name" value="Immunoglobulin"/>
    <property type="match status" value="1"/>
</dbReference>
<dbReference type="InterPro" id="IPR003599">
    <property type="entry name" value="Ig_sub"/>
</dbReference>
<protein>
    <submittedName>
        <fullName evidence="8">Novel immune-type receptor 14</fullName>
    </submittedName>
</protein>
<keyword evidence="6" id="KW-1015">Disulfide bond</keyword>
<gene>
    <name evidence="8" type="primary">NITR14</name>
</gene>
<keyword evidence="8" id="KW-0675">Receptor</keyword>
<accession>D2WL99</accession>
<dbReference type="Gene3D" id="2.60.40.10">
    <property type="entry name" value="Immunoglobulins"/>
    <property type="match status" value="1"/>
</dbReference>
<reference evidence="8" key="1">
    <citation type="journal article" date="2009" name="Immunogenetics">
        <title>Identification and characterisation of a novel immune-type receptor (NITR) gene cluster in the European sea bass, Dicentrarchus labrax, reveals recurrent gene expansion and diversification by positive selection.</title>
        <authorList>
            <person name="Ferraresso S."/>
            <person name="Kuhl H."/>
            <person name="Milan M."/>
            <person name="Ritchie D.W."/>
            <person name="Secombes C.J."/>
            <person name="Reinhardt R."/>
            <person name="Bargelloni L."/>
        </authorList>
    </citation>
    <scope>NUCLEOTIDE SEQUENCE</scope>
</reference>
<dbReference type="PANTHER" id="PTHR19433:SF111">
    <property type="entry name" value="T CELL RECEPTOR ALPHA VARIABLE 4"/>
    <property type="match status" value="1"/>
</dbReference>
<proteinExistence type="evidence at transcript level"/>
<evidence type="ECO:0000256" key="4">
    <source>
        <dbReference type="ARBA" id="ARBA00022859"/>
    </source>
</evidence>
<keyword evidence="5" id="KW-0472">Membrane</keyword>
<comment type="subcellular location">
    <subcellularLocation>
        <location evidence="1">Cell membrane</location>
    </subcellularLocation>
</comment>
<keyword evidence="2" id="KW-1003">Cell membrane</keyword>
<dbReference type="PANTHER" id="PTHR19433">
    <property type="entry name" value="T-CELL RECEPTOR ALPHA CHAIN V REGION-RELATED"/>
    <property type="match status" value="1"/>
</dbReference>
<evidence type="ECO:0000256" key="3">
    <source>
        <dbReference type="ARBA" id="ARBA00022729"/>
    </source>
</evidence>
<evidence type="ECO:0000313" key="8">
    <source>
        <dbReference type="EMBL" id="ACU27016.1"/>
    </source>
</evidence>
<evidence type="ECO:0000256" key="1">
    <source>
        <dbReference type="ARBA" id="ARBA00004236"/>
    </source>
</evidence>
<dbReference type="Pfam" id="PF07686">
    <property type="entry name" value="V-set"/>
    <property type="match status" value="1"/>
</dbReference>
<keyword evidence="4" id="KW-0391">Immunity</keyword>
<dbReference type="SMART" id="SM00409">
    <property type="entry name" value="IG"/>
    <property type="match status" value="1"/>
</dbReference>
<organism evidence="8">
    <name type="scientific">Dicentrarchus labrax</name>
    <name type="common">European seabass</name>
    <name type="synonym">Morone labrax</name>
    <dbReference type="NCBI Taxonomy" id="13489"/>
    <lineage>
        <taxon>Eukaryota</taxon>
        <taxon>Metazoa</taxon>
        <taxon>Chordata</taxon>
        <taxon>Craniata</taxon>
        <taxon>Vertebrata</taxon>
        <taxon>Euteleostomi</taxon>
        <taxon>Actinopterygii</taxon>
        <taxon>Neopterygii</taxon>
        <taxon>Teleostei</taxon>
        <taxon>Neoteleostei</taxon>
        <taxon>Acanthomorphata</taxon>
        <taxon>Eupercaria</taxon>
        <taxon>Moronidae</taxon>
        <taxon>Dicentrarchus</taxon>
    </lineage>
</organism>
<dbReference type="InterPro" id="IPR013783">
    <property type="entry name" value="Ig-like_fold"/>
</dbReference>
<name>D2WL99_DICLA</name>
<dbReference type="InterPro" id="IPR007110">
    <property type="entry name" value="Ig-like_dom"/>
</dbReference>
<sequence>MMNLTLITAVFCWISVSVSEFHTVEVQSGEEVTLLCSNFSSLPIHISWFKMTNRANARRISSMFNPESSVTFFDGFQNGKFNMTSNTTTLFLTIKQLDLSDSGLYFCGFQSGGNSVIFSATSLKVQVLGVKTELMMTAILAAVTVLIIVIPVVVVQISKLQTAGNEEQNWQCSENLDSDELEDAALSLYSTTIIRRRPEETHVVYAASRQMQEAY</sequence>
<keyword evidence="7" id="KW-0325">Glycoprotein</keyword>
<dbReference type="InterPro" id="IPR052051">
    <property type="entry name" value="TCR_complex_component"/>
</dbReference>
<dbReference type="PROSITE" id="PS50835">
    <property type="entry name" value="IG_LIKE"/>
    <property type="match status" value="1"/>
</dbReference>
<dbReference type="InterPro" id="IPR013106">
    <property type="entry name" value="Ig_V-set"/>
</dbReference>
<dbReference type="GO" id="GO:0009617">
    <property type="term" value="P:response to bacterium"/>
    <property type="evidence" value="ECO:0007669"/>
    <property type="project" value="TreeGrafter"/>
</dbReference>
<dbReference type="EMBL" id="GQ385046">
    <property type="protein sequence ID" value="ACU27016.1"/>
    <property type="molecule type" value="mRNA"/>
</dbReference>
<evidence type="ECO:0000256" key="6">
    <source>
        <dbReference type="ARBA" id="ARBA00023157"/>
    </source>
</evidence>
<dbReference type="AlphaFoldDB" id="D2WL99"/>
<dbReference type="GO" id="GO:0002376">
    <property type="term" value="P:immune system process"/>
    <property type="evidence" value="ECO:0007669"/>
    <property type="project" value="UniProtKB-KW"/>
</dbReference>
<evidence type="ECO:0000256" key="7">
    <source>
        <dbReference type="ARBA" id="ARBA00023180"/>
    </source>
</evidence>
<dbReference type="GO" id="GO:0005886">
    <property type="term" value="C:plasma membrane"/>
    <property type="evidence" value="ECO:0007669"/>
    <property type="project" value="UniProtKB-SubCell"/>
</dbReference>